<evidence type="ECO:0000313" key="5">
    <source>
        <dbReference type="Proteomes" id="UP000281170"/>
    </source>
</evidence>
<dbReference type="EMBL" id="LR134418">
    <property type="protein sequence ID" value="VEH85014.1"/>
    <property type="molecule type" value="Genomic_DNA"/>
</dbReference>
<dbReference type="OrthoDB" id="378663at2"/>
<keyword evidence="1" id="KW-1133">Transmembrane helix</keyword>
<dbReference type="AlphaFoldDB" id="A0A0W0R5S5"/>
<gene>
    <name evidence="2" type="ORF">Lade_1074</name>
    <name evidence="3" type="ORF">NCTC12735_00635</name>
</gene>
<reference evidence="3 5" key="2">
    <citation type="submission" date="2018-12" db="EMBL/GenBank/DDBJ databases">
        <authorList>
            <consortium name="Pathogen Informatics"/>
        </authorList>
    </citation>
    <scope>NUCLEOTIDE SEQUENCE [LARGE SCALE GENOMIC DNA]</scope>
    <source>
        <strain evidence="3 5">NCTC12735</strain>
        <plasmid evidence="5">9</plasmid>
    </source>
</reference>
<evidence type="ECO:0000256" key="1">
    <source>
        <dbReference type="SAM" id="Phobius"/>
    </source>
</evidence>
<feature type="transmembrane region" description="Helical" evidence="1">
    <location>
        <begin position="148"/>
        <end position="165"/>
    </location>
</feature>
<dbReference type="Proteomes" id="UP000281170">
    <property type="component" value="Plasmid 9"/>
</dbReference>
<protein>
    <recommendedName>
        <fullName evidence="6">CAAX amino terminal protease self- immunity</fullName>
    </recommendedName>
</protein>
<feature type="transmembrane region" description="Helical" evidence="1">
    <location>
        <begin position="204"/>
        <end position="223"/>
    </location>
</feature>
<feature type="transmembrane region" description="Helical" evidence="1">
    <location>
        <begin position="47"/>
        <end position="70"/>
    </location>
</feature>
<dbReference type="Proteomes" id="UP000054859">
    <property type="component" value="Unassembled WGS sequence"/>
</dbReference>
<geneLocation type="plasmid" evidence="3 5">
    <name>9</name>
</geneLocation>
<feature type="transmembrane region" description="Helical" evidence="1">
    <location>
        <begin position="7"/>
        <end position="27"/>
    </location>
</feature>
<dbReference type="PATRIC" id="fig|45056.6.peg.1114"/>
<dbReference type="KEGG" id="ladl:NCTC12735_00635"/>
<reference evidence="2 4" key="1">
    <citation type="submission" date="2015-11" db="EMBL/GenBank/DDBJ databases">
        <title>Identification of large and diverse effector repertoires of 38 Legionella species.</title>
        <authorList>
            <person name="Burstein D."/>
            <person name="Amaro F."/>
            <person name="Zusman T."/>
            <person name="Lifshitz Z."/>
            <person name="Cohen O."/>
            <person name="Gilbert J.A."/>
            <person name="Pupko T."/>
            <person name="Shuman H.A."/>
            <person name="Segal G."/>
        </authorList>
    </citation>
    <scope>NUCLEOTIDE SEQUENCE [LARGE SCALE GENOMIC DNA]</scope>
    <source>
        <strain evidence="2 4">1762-AUS-E</strain>
    </source>
</reference>
<feature type="transmembrane region" description="Helical" evidence="1">
    <location>
        <begin position="228"/>
        <end position="245"/>
    </location>
</feature>
<evidence type="ECO:0000313" key="3">
    <source>
        <dbReference type="EMBL" id="VEH85014.1"/>
    </source>
</evidence>
<feature type="transmembrane region" description="Helical" evidence="1">
    <location>
        <begin position="172"/>
        <end position="192"/>
    </location>
</feature>
<keyword evidence="4" id="KW-1185">Reference proteome</keyword>
<keyword evidence="1" id="KW-0472">Membrane</keyword>
<dbReference type="STRING" id="45056.Lade_1074"/>
<dbReference type="EMBL" id="LNKA01000001">
    <property type="protein sequence ID" value="KTC66416.1"/>
    <property type="molecule type" value="Genomic_DNA"/>
</dbReference>
<organism evidence="2 4">
    <name type="scientific">Legionella adelaidensis</name>
    <dbReference type="NCBI Taxonomy" id="45056"/>
    <lineage>
        <taxon>Bacteria</taxon>
        <taxon>Pseudomonadati</taxon>
        <taxon>Pseudomonadota</taxon>
        <taxon>Gammaproteobacteria</taxon>
        <taxon>Legionellales</taxon>
        <taxon>Legionellaceae</taxon>
        <taxon>Legionella</taxon>
    </lineage>
</organism>
<evidence type="ECO:0000313" key="4">
    <source>
        <dbReference type="Proteomes" id="UP000054859"/>
    </source>
</evidence>
<keyword evidence="3" id="KW-0614">Plasmid</keyword>
<sequence length="255" mass="28602">MGINWPLVIILCGIALPGIYIAVPRLIDYLLKENSDELKKRISRIAIAQTLVMVFLMCLGGSVLANYTGLGDPILNALLQKSAIVVPIQEMLLPVFIGTIIGLLGFFILYYWLVSSFLDSHTLNIMQKIRGALKLDGSMLYGGVVEEILARWGLMNLVLFFVLLFNKQLSIAILWISIIVSSIFYTLSQLPAYFAAGCLSTRRFAYSLIILNLWLGIVFGYIFWQYGILAAITSHILFHLGWWFYDPPQVEGAKS</sequence>
<feature type="transmembrane region" description="Helical" evidence="1">
    <location>
        <begin position="91"/>
        <end position="113"/>
    </location>
</feature>
<evidence type="ECO:0008006" key="6">
    <source>
        <dbReference type="Google" id="ProtNLM"/>
    </source>
</evidence>
<keyword evidence="1" id="KW-0812">Transmembrane</keyword>
<accession>A0A0W0R5S5</accession>
<proteinExistence type="predicted"/>
<evidence type="ECO:0000313" key="2">
    <source>
        <dbReference type="EMBL" id="KTC66416.1"/>
    </source>
</evidence>
<dbReference type="RefSeq" id="WP_058462090.1">
    <property type="nucleotide sequence ID" value="NZ_CAAAHS010000002.1"/>
</dbReference>
<name>A0A0W0R5S5_9GAMM</name>